<keyword evidence="1" id="KW-0808">Transferase</keyword>
<evidence type="ECO:0000256" key="1">
    <source>
        <dbReference type="ARBA" id="ARBA00022679"/>
    </source>
</evidence>
<reference evidence="4 5" key="1">
    <citation type="journal article" date="2020" name="Nature">
        <title>Isolation of an archaeon at the prokaryote-eukaryote interface.</title>
        <authorList>
            <person name="Imachi H."/>
            <person name="Nobu M.K."/>
            <person name="Nakahara N."/>
            <person name="Morono Y."/>
            <person name="Ogawara M."/>
            <person name="Takaki Y."/>
            <person name="Takano Y."/>
            <person name="Uematsu K."/>
            <person name="Ikuta T."/>
            <person name="Ito M."/>
            <person name="Matsui Y."/>
            <person name="Miyazaki M."/>
            <person name="Murata K."/>
            <person name="Saito Y."/>
            <person name="Sakai S."/>
            <person name="Song C."/>
            <person name="Tasumi E."/>
            <person name="Yamanaka Y."/>
            <person name="Yamaguchi T."/>
            <person name="Kamagata Y."/>
            <person name="Tamaki H."/>
            <person name="Takai K."/>
        </authorList>
    </citation>
    <scope>NUCLEOTIDE SEQUENCE [LARGE SCALE GENOMIC DNA]</scope>
    <source>
        <strain evidence="4 5">MK-D1</strain>
    </source>
</reference>
<dbReference type="Proteomes" id="UP000321408">
    <property type="component" value="Chromosome"/>
</dbReference>
<feature type="domain" description="N-acetyltransferase" evidence="3">
    <location>
        <begin position="12"/>
        <end position="170"/>
    </location>
</feature>
<dbReference type="Pfam" id="PF00583">
    <property type="entry name" value="Acetyltransf_1"/>
    <property type="match status" value="1"/>
</dbReference>
<dbReference type="InterPro" id="IPR016181">
    <property type="entry name" value="Acyl_CoA_acyltransferase"/>
</dbReference>
<gene>
    <name evidence="4" type="ORF">DSAG12_03867</name>
</gene>
<dbReference type="GeneID" id="41331830"/>
<organism evidence="4 5">
    <name type="scientific">Promethearchaeum syntrophicum</name>
    <dbReference type="NCBI Taxonomy" id="2594042"/>
    <lineage>
        <taxon>Archaea</taxon>
        <taxon>Promethearchaeati</taxon>
        <taxon>Promethearchaeota</taxon>
        <taxon>Promethearchaeia</taxon>
        <taxon>Promethearchaeales</taxon>
        <taxon>Promethearchaeaceae</taxon>
        <taxon>Promethearchaeum</taxon>
    </lineage>
</organism>
<dbReference type="PROSITE" id="PS51186">
    <property type="entry name" value="GNAT"/>
    <property type="match status" value="1"/>
</dbReference>
<dbReference type="Gene3D" id="3.40.630.30">
    <property type="match status" value="1"/>
</dbReference>
<dbReference type="EMBL" id="CP042905">
    <property type="protein sequence ID" value="QEE18029.1"/>
    <property type="molecule type" value="Genomic_DNA"/>
</dbReference>
<dbReference type="AlphaFoldDB" id="A0A5B9DFC7"/>
<dbReference type="InterPro" id="IPR050832">
    <property type="entry name" value="Bact_Acetyltransf"/>
</dbReference>
<evidence type="ECO:0000313" key="5">
    <source>
        <dbReference type="Proteomes" id="UP000321408"/>
    </source>
</evidence>
<protein>
    <submittedName>
        <fullName evidence="4">N-acetyltransferase family protein</fullName>
    </submittedName>
</protein>
<evidence type="ECO:0000313" key="4">
    <source>
        <dbReference type="EMBL" id="QEE18029.1"/>
    </source>
</evidence>
<keyword evidence="2" id="KW-0012">Acyltransferase</keyword>
<dbReference type="KEGG" id="psyt:DSAG12_03867"/>
<dbReference type="OrthoDB" id="43754at2157"/>
<name>A0A5B9DFC7_9ARCH</name>
<evidence type="ECO:0000256" key="2">
    <source>
        <dbReference type="ARBA" id="ARBA00023315"/>
    </source>
</evidence>
<dbReference type="CDD" id="cd04301">
    <property type="entry name" value="NAT_SF"/>
    <property type="match status" value="1"/>
</dbReference>
<dbReference type="SUPFAM" id="SSF55729">
    <property type="entry name" value="Acyl-CoA N-acyltransferases (Nat)"/>
    <property type="match status" value="1"/>
</dbReference>
<dbReference type="InterPro" id="IPR000182">
    <property type="entry name" value="GNAT_dom"/>
</dbReference>
<sequence>MQQIIDFNETKVTFREYNFDLDPPKLVIYLFDQMNSEEGILKVREGDAWFHDPHITRVRLVAEIDGELCATCTLEGCLGPKPNDKFNLSSVVTSPVYRGTGLSRLMFNFACEWAKNQGGRMLLVETWDNNYVAKAFYEKLGFKQYGILPNGLVNRKGEGYVNEIHYYFNL</sequence>
<dbReference type="RefSeq" id="WP_147664926.1">
    <property type="nucleotide sequence ID" value="NZ_CP042905.2"/>
</dbReference>
<keyword evidence="5" id="KW-1185">Reference proteome</keyword>
<evidence type="ECO:0000259" key="3">
    <source>
        <dbReference type="PROSITE" id="PS51186"/>
    </source>
</evidence>
<proteinExistence type="predicted"/>
<accession>A0A5B9DFC7</accession>
<reference evidence="4 5" key="2">
    <citation type="journal article" date="2024" name="Int. J. Syst. Evol. Microbiol.">
        <title>Promethearchaeum syntrophicum gen. nov., sp. nov., an anaerobic, obligately syntrophic archaeon, the first isolate of the lineage 'Asgard' archaea, and proposal of the new archaeal phylum Promethearchaeota phyl. nov. and kingdom Promethearchaeati regn. nov.</title>
        <authorList>
            <person name="Imachi H."/>
            <person name="Nobu M.K."/>
            <person name="Kato S."/>
            <person name="Takaki Y."/>
            <person name="Miyazaki M."/>
            <person name="Miyata M."/>
            <person name="Ogawara M."/>
            <person name="Saito Y."/>
            <person name="Sakai S."/>
            <person name="Tahara Y.O."/>
            <person name="Takano Y."/>
            <person name="Tasumi E."/>
            <person name="Uematsu K."/>
            <person name="Yoshimura T."/>
            <person name="Itoh T."/>
            <person name="Ohkuma M."/>
            <person name="Takai K."/>
        </authorList>
    </citation>
    <scope>NUCLEOTIDE SEQUENCE [LARGE SCALE GENOMIC DNA]</scope>
    <source>
        <strain evidence="4 5">MK-D1</strain>
    </source>
</reference>
<dbReference type="GO" id="GO:0016747">
    <property type="term" value="F:acyltransferase activity, transferring groups other than amino-acyl groups"/>
    <property type="evidence" value="ECO:0007669"/>
    <property type="project" value="InterPro"/>
</dbReference>
<dbReference type="PANTHER" id="PTHR43877">
    <property type="entry name" value="AMINOALKYLPHOSPHONATE N-ACETYLTRANSFERASE-RELATED-RELATED"/>
    <property type="match status" value="1"/>
</dbReference>